<accession>A0A0H4VH17</accession>
<dbReference type="KEGG" id="ruf:TH63_03750"/>
<dbReference type="OrthoDB" id="6150901at2"/>
<protein>
    <recommendedName>
        <fullName evidence="2">Solute-binding protein family 3/N-terminal domain-containing protein</fullName>
    </recommendedName>
</protein>
<dbReference type="RefSeq" id="WP_076606396.1">
    <property type="nucleotide sequence ID" value="NZ_CP010777.1"/>
</dbReference>
<dbReference type="PANTHER" id="PTHR35936">
    <property type="entry name" value="MEMBRANE-BOUND LYTIC MUREIN TRANSGLYCOSYLASE F"/>
    <property type="match status" value="1"/>
</dbReference>
<dbReference type="AlphaFoldDB" id="A0A0H4VH17"/>
<keyword evidence="4" id="KW-1185">Reference proteome</keyword>
<proteinExistence type="predicted"/>
<organism evidence="3 4">
    <name type="scientific">Rufibacter radiotolerans</name>
    <dbReference type="NCBI Taxonomy" id="1379910"/>
    <lineage>
        <taxon>Bacteria</taxon>
        <taxon>Pseudomonadati</taxon>
        <taxon>Bacteroidota</taxon>
        <taxon>Cytophagia</taxon>
        <taxon>Cytophagales</taxon>
        <taxon>Hymenobacteraceae</taxon>
        <taxon>Rufibacter</taxon>
    </lineage>
</organism>
<feature type="domain" description="Solute-binding protein family 3/N-terminal" evidence="2">
    <location>
        <begin position="41"/>
        <end position="123"/>
    </location>
</feature>
<sequence>MAHKIRLLLFLLLPLWGLSSCDKIPKDPEDSLEKVSGGTLDVGYSENPPWVVKGAQEPTGLEPEMIKAFAKTIKAKVQWHPGTEQQLLEALEKKELHLVVAGLTDDSPWKSKISFTRPYLTLEKKKHVFGVIMGENALVLELEKFLHKKEEELKKERP</sequence>
<dbReference type="PATRIC" id="fig|1379910.4.peg.809"/>
<evidence type="ECO:0000313" key="3">
    <source>
        <dbReference type="EMBL" id="AKQ44940.1"/>
    </source>
</evidence>
<dbReference type="PROSITE" id="PS51257">
    <property type="entry name" value="PROKAR_LIPOPROTEIN"/>
    <property type="match status" value="1"/>
</dbReference>
<dbReference type="Proteomes" id="UP000036458">
    <property type="component" value="Chromosome"/>
</dbReference>
<dbReference type="Gene3D" id="3.40.190.10">
    <property type="entry name" value="Periplasmic binding protein-like II"/>
    <property type="match status" value="1"/>
</dbReference>
<evidence type="ECO:0000313" key="4">
    <source>
        <dbReference type="Proteomes" id="UP000036458"/>
    </source>
</evidence>
<name>A0A0H4VH17_9BACT</name>
<dbReference type="Pfam" id="PF00497">
    <property type="entry name" value="SBP_bac_3"/>
    <property type="match status" value="1"/>
</dbReference>
<dbReference type="PANTHER" id="PTHR35936:SF32">
    <property type="entry name" value="MEMBRANE-BOUND LYTIC MUREIN TRANSGLYCOSYLASE F"/>
    <property type="match status" value="1"/>
</dbReference>
<dbReference type="SUPFAM" id="SSF53850">
    <property type="entry name" value="Periplasmic binding protein-like II"/>
    <property type="match status" value="1"/>
</dbReference>
<dbReference type="STRING" id="1379910.TH63_03750"/>
<dbReference type="InterPro" id="IPR001638">
    <property type="entry name" value="Solute-binding_3/MltF_N"/>
</dbReference>
<dbReference type="EMBL" id="CP010777">
    <property type="protein sequence ID" value="AKQ44940.1"/>
    <property type="molecule type" value="Genomic_DNA"/>
</dbReference>
<reference evidence="3 4" key="1">
    <citation type="submission" date="2015-01" db="EMBL/GenBank/DDBJ databases">
        <title>Rufibacter sp./DG31D/ whole genome sequencing.</title>
        <authorList>
            <person name="Kim M.K."/>
            <person name="Srinivasan S."/>
            <person name="Lee J.-J."/>
        </authorList>
    </citation>
    <scope>NUCLEOTIDE SEQUENCE [LARGE SCALE GENOMIC DNA]</scope>
    <source>
        <strain evidence="3 4">DG31D</strain>
    </source>
</reference>
<evidence type="ECO:0000259" key="2">
    <source>
        <dbReference type="Pfam" id="PF00497"/>
    </source>
</evidence>
<gene>
    <name evidence="3" type="ORF">TH63_03750</name>
</gene>
<keyword evidence="1" id="KW-0732">Signal</keyword>
<evidence type="ECO:0000256" key="1">
    <source>
        <dbReference type="ARBA" id="ARBA00022729"/>
    </source>
</evidence>